<dbReference type="InterPro" id="IPR025110">
    <property type="entry name" value="AMP-bd_C"/>
</dbReference>
<feature type="binding site" evidence="6">
    <location>
        <position position="498"/>
    </location>
    <ligand>
        <name>ATP</name>
        <dbReference type="ChEBI" id="CHEBI:30616"/>
    </ligand>
</feature>
<dbReference type="InterPro" id="IPR011904">
    <property type="entry name" value="Ac_CoA_lig"/>
</dbReference>
<protein>
    <recommendedName>
        <fullName evidence="6">Acetyl-coenzyme A synthetase</fullName>
        <shortName evidence="6">AcCoA synthetase</shortName>
        <shortName evidence="6">Acs</shortName>
        <ecNumber evidence="6">6.2.1.1</ecNumber>
    </recommendedName>
    <alternativeName>
        <fullName evidence="6">Acetate--CoA ligase</fullName>
    </alternativeName>
    <alternativeName>
        <fullName evidence="6">Acyl-activating enzyme</fullName>
    </alternativeName>
</protein>
<dbReference type="HAMAP" id="MF_01123">
    <property type="entry name" value="Ac_CoA_synth"/>
    <property type="match status" value="1"/>
</dbReference>
<dbReference type="InterPro" id="IPR045851">
    <property type="entry name" value="AMP-bd_C_sf"/>
</dbReference>
<dbReference type="GO" id="GO:0005524">
    <property type="term" value="F:ATP binding"/>
    <property type="evidence" value="ECO:0007669"/>
    <property type="project" value="UniProtKB-KW"/>
</dbReference>
<dbReference type="PANTHER" id="PTHR24095">
    <property type="entry name" value="ACETYL-COENZYME A SYNTHETASE"/>
    <property type="match status" value="1"/>
</dbReference>
<feature type="binding site" evidence="6">
    <location>
        <position position="540"/>
    </location>
    <ligand>
        <name>Mg(2+)</name>
        <dbReference type="ChEBI" id="CHEBI:18420"/>
    </ligand>
</feature>
<sequence>MADPIFEVKPHIRERAHIKSMEDYQRLYRLSLDSPEWFWGEQARTLDWFHPWNNVLDADYQEIDFAWYSGGRLNVCFNCVDRHLEKHGDRTAIIWAADEPGVYKHVSYRELKHQVCRVANVLLSYGVRKGDRVCIYMPMIPETVFAMLACARIGAVHSVVFGGFSADSLRDRIVDAQCKVLITANEGLRGGKKIPLKAIADKAIEGMSMVHTVLVARRTEQDVPMVSGRDHWLDEECHKQRSTCTVAWMGAEDPLFILYTSGSTGKPKGVLHTTGGYLVYAAVTHKLVFDYHPGDIYCCAADVGWITGHSYIVYGPLANGATSVMFESTPVHPDPGRYWRMVDDLGIQIFYTAPTALRAIAQAGDEFVKRYRRTSLRVLGTVGEPINPEIWRWYHDVVGEGRCTVVDTWWQTETGGILITPLPGVTPTKPGSATLPFFGVKPVVVNPENGQVIEGNGVSGALCLATPWPGQARTIWGDHQRFRDNYFSQYKGYYFTGDGCRRDEDGYYWITGRIDDVLNVAGHRLGTAEVESALVAHDAVAEAAVVGFPHPIKGQGIYAYVILGSDHSGDDPKGIEGALKEQVRHAIGAFASPDVVHVAAGLPKTRSGKIMRRILRKIASGEYTGLGDTTTLADPDVVDRLIAEHRSQAGDGSRAR</sequence>
<dbReference type="GO" id="GO:0019427">
    <property type="term" value="P:acetyl-CoA biosynthetic process from acetate"/>
    <property type="evidence" value="ECO:0007669"/>
    <property type="project" value="UniProtKB-UniRule"/>
</dbReference>
<feature type="binding site" evidence="6">
    <location>
        <position position="513"/>
    </location>
    <ligand>
        <name>ATP</name>
        <dbReference type="ChEBI" id="CHEBI:30616"/>
    </ligand>
</feature>
<feature type="binding site" evidence="6">
    <location>
        <position position="584"/>
    </location>
    <ligand>
        <name>CoA</name>
        <dbReference type="ChEBI" id="CHEBI:57287"/>
    </ligand>
</feature>
<keyword evidence="6" id="KW-0479">Metal-binding</keyword>
<keyword evidence="3 6" id="KW-0547">Nucleotide-binding</keyword>
<dbReference type="EC" id="6.2.1.1" evidence="6"/>
<dbReference type="Gene3D" id="3.30.300.30">
    <property type="match status" value="1"/>
</dbReference>
<proteinExistence type="inferred from homology"/>
<comment type="PTM">
    <text evidence="6">Acetylated. Deacetylation by the SIR2-homolog deacetylase activates the enzyme.</text>
</comment>
<gene>
    <name evidence="10" type="primary">acs</name>
    <name evidence="6" type="synonym">acsA</name>
    <name evidence="10" type="ORF">E6K73_03660</name>
</gene>
<evidence type="ECO:0000256" key="4">
    <source>
        <dbReference type="ARBA" id="ARBA00022840"/>
    </source>
</evidence>
<feature type="binding site" evidence="6">
    <location>
        <begin position="407"/>
        <end position="412"/>
    </location>
    <ligand>
        <name>ATP</name>
        <dbReference type="ChEBI" id="CHEBI:30616"/>
    </ligand>
</feature>
<dbReference type="PANTHER" id="PTHR24095:SF14">
    <property type="entry name" value="ACETYL-COENZYME A SYNTHETASE 1"/>
    <property type="match status" value="1"/>
</dbReference>
<keyword evidence="5 6" id="KW-0007">Acetylation</keyword>
<comment type="similarity">
    <text evidence="1 6">Belongs to the ATP-dependent AMP-binding enzyme family.</text>
</comment>
<dbReference type="FunFam" id="3.30.300.30:FF:000004">
    <property type="entry name" value="Acetyl-coenzyme A synthetase"/>
    <property type="match status" value="1"/>
</dbReference>
<dbReference type="PROSITE" id="PS00455">
    <property type="entry name" value="AMP_BINDING"/>
    <property type="match status" value="1"/>
</dbReference>
<feature type="domain" description="Acetyl-coenzyme A synthetase N-terminal" evidence="9">
    <location>
        <begin position="24"/>
        <end position="79"/>
    </location>
</feature>
<keyword evidence="6" id="KW-0460">Magnesium</keyword>
<evidence type="ECO:0000313" key="10">
    <source>
        <dbReference type="EMBL" id="TMQ52147.1"/>
    </source>
</evidence>
<comment type="catalytic activity">
    <reaction evidence="6">
        <text>acetate + ATP + CoA = acetyl-CoA + AMP + diphosphate</text>
        <dbReference type="Rhea" id="RHEA:23176"/>
        <dbReference type="ChEBI" id="CHEBI:30089"/>
        <dbReference type="ChEBI" id="CHEBI:30616"/>
        <dbReference type="ChEBI" id="CHEBI:33019"/>
        <dbReference type="ChEBI" id="CHEBI:57287"/>
        <dbReference type="ChEBI" id="CHEBI:57288"/>
        <dbReference type="ChEBI" id="CHEBI:456215"/>
        <dbReference type="EC" id="6.2.1.1"/>
    </reaction>
</comment>
<dbReference type="Pfam" id="PF13193">
    <property type="entry name" value="AMP-binding_C"/>
    <property type="match status" value="1"/>
</dbReference>
<evidence type="ECO:0000256" key="1">
    <source>
        <dbReference type="ARBA" id="ARBA00006432"/>
    </source>
</evidence>
<feature type="binding site" evidence="6">
    <location>
        <position position="537"/>
    </location>
    <ligand>
        <name>Mg(2+)</name>
        <dbReference type="ChEBI" id="CHEBI:18420"/>
    </ligand>
</feature>
<evidence type="ECO:0000256" key="6">
    <source>
        <dbReference type="HAMAP-Rule" id="MF_01123"/>
    </source>
</evidence>
<evidence type="ECO:0000313" key="11">
    <source>
        <dbReference type="Proteomes" id="UP000320184"/>
    </source>
</evidence>
<dbReference type="InterPro" id="IPR042099">
    <property type="entry name" value="ANL_N_sf"/>
</dbReference>
<evidence type="ECO:0000259" key="8">
    <source>
        <dbReference type="Pfam" id="PF13193"/>
    </source>
</evidence>
<feature type="binding site" evidence="6">
    <location>
        <position position="307"/>
    </location>
    <ligand>
        <name>CoA</name>
        <dbReference type="ChEBI" id="CHEBI:57287"/>
    </ligand>
</feature>
<dbReference type="Gene3D" id="3.40.50.12780">
    <property type="entry name" value="N-terminal domain of ligase-like"/>
    <property type="match status" value="1"/>
</dbReference>
<feature type="binding site" evidence="6">
    <location>
        <begin position="383"/>
        <end position="385"/>
    </location>
    <ligand>
        <name>ATP</name>
        <dbReference type="ChEBI" id="CHEBI:30616"/>
    </ligand>
</feature>
<feature type="binding site" evidence="6">
    <location>
        <position position="535"/>
    </location>
    <ligand>
        <name>Mg(2+)</name>
        <dbReference type="ChEBI" id="CHEBI:18420"/>
    </ligand>
</feature>
<dbReference type="Pfam" id="PF16177">
    <property type="entry name" value="ACAS_N"/>
    <property type="match status" value="1"/>
</dbReference>
<dbReference type="GO" id="GO:0016208">
    <property type="term" value="F:AMP binding"/>
    <property type="evidence" value="ECO:0007669"/>
    <property type="project" value="InterPro"/>
</dbReference>
<accession>A0A538SL99</accession>
<dbReference type="GO" id="GO:0046872">
    <property type="term" value="F:metal ion binding"/>
    <property type="evidence" value="ECO:0007669"/>
    <property type="project" value="UniProtKB-KW"/>
</dbReference>
<dbReference type="InterPro" id="IPR000873">
    <property type="entry name" value="AMP-dep_synth/lig_dom"/>
</dbReference>
<dbReference type="InterPro" id="IPR032387">
    <property type="entry name" value="ACAS_N"/>
</dbReference>
<dbReference type="GO" id="GO:0003987">
    <property type="term" value="F:acetate-CoA ligase activity"/>
    <property type="evidence" value="ECO:0007669"/>
    <property type="project" value="UniProtKB-UniRule"/>
</dbReference>
<feature type="binding site" evidence="6">
    <location>
        <position position="524"/>
    </location>
    <ligand>
        <name>ATP</name>
        <dbReference type="ChEBI" id="CHEBI:30616"/>
    </ligand>
</feature>
<dbReference type="AlphaFoldDB" id="A0A538SL99"/>
<feature type="binding site" evidence="6">
    <location>
        <begin position="189"/>
        <end position="192"/>
    </location>
    <ligand>
        <name>CoA</name>
        <dbReference type="ChEBI" id="CHEBI:57287"/>
    </ligand>
</feature>
<evidence type="ECO:0000256" key="5">
    <source>
        <dbReference type="ARBA" id="ARBA00022990"/>
    </source>
</evidence>
<comment type="function">
    <text evidence="6">Catalyzes the conversion of acetate into acetyl-CoA (AcCoA), an essential intermediate at the junction of anabolic and catabolic pathways. AcsA undergoes a two-step reaction. In the first half reaction, AcsA combines acetate with ATP to form acetyl-adenylate (AcAMP) intermediate. In the second half reaction, it can then transfer the acetyl group from AcAMP to the sulfhydryl group of CoA, forming the product AcCoA.</text>
</comment>
<evidence type="ECO:0000256" key="2">
    <source>
        <dbReference type="ARBA" id="ARBA00022598"/>
    </source>
</evidence>
<dbReference type="CDD" id="cd05966">
    <property type="entry name" value="ACS"/>
    <property type="match status" value="1"/>
</dbReference>
<reference evidence="10 11" key="1">
    <citation type="journal article" date="2019" name="Nat. Microbiol.">
        <title>Mediterranean grassland soil C-N compound turnover is dependent on rainfall and depth, and is mediated by genomically divergent microorganisms.</title>
        <authorList>
            <person name="Diamond S."/>
            <person name="Andeer P.F."/>
            <person name="Li Z."/>
            <person name="Crits-Christoph A."/>
            <person name="Burstein D."/>
            <person name="Anantharaman K."/>
            <person name="Lane K.R."/>
            <person name="Thomas B.C."/>
            <person name="Pan C."/>
            <person name="Northen T.R."/>
            <person name="Banfield J.F."/>
        </authorList>
    </citation>
    <scope>NUCLEOTIDE SEQUENCE [LARGE SCALE GENOMIC DNA]</scope>
    <source>
        <strain evidence="10">WS_3</strain>
    </source>
</reference>
<dbReference type="SUPFAM" id="SSF56801">
    <property type="entry name" value="Acetyl-CoA synthetase-like"/>
    <property type="match status" value="1"/>
</dbReference>
<dbReference type="NCBIfam" id="NF001208">
    <property type="entry name" value="PRK00174.1"/>
    <property type="match status" value="1"/>
</dbReference>
<name>A0A538SL99_UNCEI</name>
<organism evidence="10 11">
    <name type="scientific">Eiseniibacteriota bacterium</name>
    <dbReference type="NCBI Taxonomy" id="2212470"/>
    <lineage>
        <taxon>Bacteria</taxon>
        <taxon>Candidatus Eiseniibacteriota</taxon>
    </lineage>
</organism>
<keyword evidence="2 6" id="KW-0436">Ligase</keyword>
<comment type="caution">
    <text evidence="6">Lacks conserved residue(s) required for the propagation of feature annotation.</text>
</comment>
<dbReference type="Pfam" id="PF00501">
    <property type="entry name" value="AMP-binding"/>
    <property type="match status" value="1"/>
</dbReference>
<feature type="domain" description="AMP-binding enzyme C-terminal" evidence="8">
    <location>
        <begin position="529"/>
        <end position="609"/>
    </location>
</feature>
<feature type="domain" description="AMP-dependent synthetase/ligase" evidence="7">
    <location>
        <begin position="81"/>
        <end position="468"/>
    </location>
</feature>
<feature type="modified residue" description="N6-acetyllysine" evidence="6">
    <location>
        <position position="609"/>
    </location>
</feature>
<dbReference type="Proteomes" id="UP000320184">
    <property type="component" value="Unassembled WGS sequence"/>
</dbReference>
<evidence type="ECO:0000259" key="9">
    <source>
        <dbReference type="Pfam" id="PF16177"/>
    </source>
</evidence>
<keyword evidence="4 6" id="KW-0067">ATP-binding</keyword>
<evidence type="ECO:0000256" key="3">
    <source>
        <dbReference type="ARBA" id="ARBA00022741"/>
    </source>
</evidence>
<dbReference type="NCBIfam" id="TIGR02188">
    <property type="entry name" value="Ac_CoA_lig_AcsA"/>
    <property type="match status" value="1"/>
</dbReference>
<dbReference type="FunFam" id="3.40.50.12780:FF:000001">
    <property type="entry name" value="Acetyl-coenzyme A synthetase"/>
    <property type="match status" value="1"/>
</dbReference>
<dbReference type="EMBL" id="VBOT01000042">
    <property type="protein sequence ID" value="TMQ52147.1"/>
    <property type="molecule type" value="Genomic_DNA"/>
</dbReference>
<comment type="cofactor">
    <cofactor evidence="6">
        <name>Mg(2+)</name>
        <dbReference type="ChEBI" id="CHEBI:18420"/>
    </cofactor>
</comment>
<comment type="caution">
    <text evidence="10">The sequence shown here is derived from an EMBL/GenBank/DDBJ whole genome shotgun (WGS) entry which is preliminary data.</text>
</comment>
<evidence type="ECO:0000259" key="7">
    <source>
        <dbReference type="Pfam" id="PF00501"/>
    </source>
</evidence>
<dbReference type="InterPro" id="IPR020845">
    <property type="entry name" value="AMP-binding_CS"/>
</dbReference>